<comment type="caution">
    <text evidence="1">The sequence shown here is derived from an EMBL/GenBank/DDBJ whole genome shotgun (WGS) entry which is preliminary data.</text>
</comment>
<gene>
    <name evidence="1" type="ORF">CEXT_646341</name>
</gene>
<dbReference type="EMBL" id="BPLR01002001">
    <property type="protein sequence ID" value="GIX68794.1"/>
    <property type="molecule type" value="Genomic_DNA"/>
</dbReference>
<protein>
    <submittedName>
        <fullName evidence="1">Uncharacterized protein</fullName>
    </submittedName>
</protein>
<dbReference type="AlphaFoldDB" id="A0AAV4M9S5"/>
<name>A0AAV4M9S5_CAEEX</name>
<organism evidence="1 2">
    <name type="scientific">Caerostris extrusa</name>
    <name type="common">Bark spider</name>
    <name type="synonym">Caerostris bankana</name>
    <dbReference type="NCBI Taxonomy" id="172846"/>
    <lineage>
        <taxon>Eukaryota</taxon>
        <taxon>Metazoa</taxon>
        <taxon>Ecdysozoa</taxon>
        <taxon>Arthropoda</taxon>
        <taxon>Chelicerata</taxon>
        <taxon>Arachnida</taxon>
        <taxon>Araneae</taxon>
        <taxon>Araneomorphae</taxon>
        <taxon>Entelegynae</taxon>
        <taxon>Araneoidea</taxon>
        <taxon>Araneidae</taxon>
        <taxon>Caerostris</taxon>
    </lineage>
</organism>
<sequence length="75" mass="8791">MASTPYLYRDVDGSGRRIALPVAKCRTEVVGESHMFVPWPSVPDAKEVRPFRWMSEFREFNCQHTRSFQNFLVLI</sequence>
<accession>A0AAV4M9S5</accession>
<proteinExistence type="predicted"/>
<keyword evidence="2" id="KW-1185">Reference proteome</keyword>
<reference evidence="1 2" key="1">
    <citation type="submission" date="2021-06" db="EMBL/GenBank/DDBJ databases">
        <title>Caerostris extrusa draft genome.</title>
        <authorList>
            <person name="Kono N."/>
            <person name="Arakawa K."/>
        </authorList>
    </citation>
    <scope>NUCLEOTIDE SEQUENCE [LARGE SCALE GENOMIC DNA]</scope>
</reference>
<evidence type="ECO:0000313" key="1">
    <source>
        <dbReference type="EMBL" id="GIX68794.1"/>
    </source>
</evidence>
<dbReference type="Proteomes" id="UP001054945">
    <property type="component" value="Unassembled WGS sequence"/>
</dbReference>
<evidence type="ECO:0000313" key="2">
    <source>
        <dbReference type="Proteomes" id="UP001054945"/>
    </source>
</evidence>